<comment type="caution">
    <text evidence="2">The sequence shown here is derived from an EMBL/GenBank/DDBJ whole genome shotgun (WGS) entry which is preliminary data.</text>
</comment>
<keyword evidence="3" id="KW-1185">Reference proteome</keyword>
<name>A0AAV0SW62_9STRA</name>
<evidence type="ECO:0000313" key="3">
    <source>
        <dbReference type="Proteomes" id="UP001162029"/>
    </source>
</evidence>
<dbReference type="Proteomes" id="UP001162029">
    <property type="component" value="Unassembled WGS sequence"/>
</dbReference>
<dbReference type="SUPFAM" id="SSF50156">
    <property type="entry name" value="PDZ domain-like"/>
    <property type="match status" value="1"/>
</dbReference>
<reference evidence="2" key="1">
    <citation type="submission" date="2022-12" db="EMBL/GenBank/DDBJ databases">
        <authorList>
            <person name="Webb A."/>
        </authorList>
    </citation>
    <scope>NUCLEOTIDE SEQUENCE</scope>
    <source>
        <strain evidence="2">Pd1</strain>
    </source>
</reference>
<evidence type="ECO:0008006" key="4">
    <source>
        <dbReference type="Google" id="ProtNLM"/>
    </source>
</evidence>
<dbReference type="AlphaFoldDB" id="A0AAV0SW62"/>
<evidence type="ECO:0000256" key="1">
    <source>
        <dbReference type="SAM" id="MobiDB-lite"/>
    </source>
</evidence>
<dbReference type="InterPro" id="IPR036034">
    <property type="entry name" value="PDZ_sf"/>
</dbReference>
<sequence length="575" mass="61817">MVHDGSLDDEPSYSDTQDTTEGNEMIPESKNPLEVELSFNSSSPSSRKSASSVLHDRSKALSASAAPTSLSVNSQDTVNPNKVLHGFWNGQRRTQSDGNLGRHNVPSSFSISVNNTILATSLASPAHSESSLMVHNEKGGLEPLSPSISVRAPMSSTPQKFTDMGERLLAGMANLAGTKSPRGTLQKVHVVYPTSGPLYVDLYSRDDGTGAFVKGFRRKLDGSMADAEASGRVFPGDELAAINDVDVTKMVFKEIITLAQEATFPLNLTFCCHQIKREENEKQKTTMDEKFSSGPLAPVLPLISPSNSAGWSAKLSQMTRSGSFDQKTSGTDLGNGVPISPSLHSTSTELNGGKFGISLGKVGTDGVKMSLFRMIGNKTSRSDKDKKMVKSLMDDLALKPHNRTAGGRHRKSEANTNSDVIHSTPLVAVTTGGRFIGVLDEDANEFALTWFRKTPPEIDIRQIKGVKRCPYFPSVDDVGAVLSLRCESLRFPQLQRVVEMPRPLVLDPDVGSTVDVFLEAGAGSFSATLASNEHDSFQIKISAKSVTLIKISEGDGGVVVKATYGPFLQVLLDPE</sequence>
<dbReference type="Gene3D" id="2.30.42.10">
    <property type="match status" value="1"/>
</dbReference>
<gene>
    <name evidence="2" type="ORF">PDE001_LOCUS198</name>
</gene>
<feature type="compositionally biased region" description="Polar residues" evidence="1">
    <location>
        <begin position="13"/>
        <end position="22"/>
    </location>
</feature>
<dbReference type="EMBL" id="CANTFM010000028">
    <property type="protein sequence ID" value="CAI5709108.1"/>
    <property type="molecule type" value="Genomic_DNA"/>
</dbReference>
<evidence type="ECO:0000313" key="2">
    <source>
        <dbReference type="EMBL" id="CAI5709108.1"/>
    </source>
</evidence>
<proteinExistence type="predicted"/>
<dbReference type="CDD" id="cd00136">
    <property type="entry name" value="PDZ_canonical"/>
    <property type="match status" value="1"/>
</dbReference>
<accession>A0AAV0SW62</accession>
<feature type="region of interest" description="Disordered" evidence="1">
    <location>
        <begin position="1"/>
        <end position="54"/>
    </location>
</feature>
<protein>
    <recommendedName>
        <fullName evidence="4">PDZ domain-containing protein</fullName>
    </recommendedName>
</protein>
<organism evidence="2 3">
    <name type="scientific">Peronospora destructor</name>
    <dbReference type="NCBI Taxonomy" id="86335"/>
    <lineage>
        <taxon>Eukaryota</taxon>
        <taxon>Sar</taxon>
        <taxon>Stramenopiles</taxon>
        <taxon>Oomycota</taxon>
        <taxon>Peronosporomycetes</taxon>
        <taxon>Peronosporales</taxon>
        <taxon>Peronosporaceae</taxon>
        <taxon>Peronospora</taxon>
    </lineage>
</organism>
<feature type="compositionally biased region" description="Low complexity" evidence="1">
    <location>
        <begin position="38"/>
        <end position="52"/>
    </location>
</feature>